<organism evidence="1 2">
    <name type="scientific">Daphnia magna</name>
    <dbReference type="NCBI Taxonomy" id="35525"/>
    <lineage>
        <taxon>Eukaryota</taxon>
        <taxon>Metazoa</taxon>
        <taxon>Ecdysozoa</taxon>
        <taxon>Arthropoda</taxon>
        <taxon>Crustacea</taxon>
        <taxon>Branchiopoda</taxon>
        <taxon>Diplostraca</taxon>
        <taxon>Cladocera</taxon>
        <taxon>Anomopoda</taxon>
        <taxon>Daphniidae</taxon>
        <taxon>Daphnia</taxon>
    </lineage>
</organism>
<name>A0ABQ9YT07_9CRUS</name>
<reference evidence="1 2" key="1">
    <citation type="journal article" date="2023" name="Nucleic Acids Res.">
        <title>The hologenome of Daphnia magna reveals possible DNA methylation and microbiome-mediated evolution of the host genome.</title>
        <authorList>
            <person name="Chaturvedi A."/>
            <person name="Li X."/>
            <person name="Dhandapani V."/>
            <person name="Marshall H."/>
            <person name="Kissane S."/>
            <person name="Cuenca-Cambronero M."/>
            <person name="Asole G."/>
            <person name="Calvet F."/>
            <person name="Ruiz-Romero M."/>
            <person name="Marangio P."/>
            <person name="Guigo R."/>
            <person name="Rago D."/>
            <person name="Mirbahai L."/>
            <person name="Eastwood N."/>
            <person name="Colbourne J.K."/>
            <person name="Zhou J."/>
            <person name="Mallon E."/>
            <person name="Orsini L."/>
        </authorList>
    </citation>
    <scope>NUCLEOTIDE SEQUENCE [LARGE SCALE GENOMIC DNA]</scope>
    <source>
        <strain evidence="1">LRV0_1</strain>
    </source>
</reference>
<proteinExistence type="predicted"/>
<comment type="caution">
    <text evidence="1">The sequence shown here is derived from an EMBL/GenBank/DDBJ whole genome shotgun (WGS) entry which is preliminary data.</text>
</comment>
<sequence length="103" mass="11787">MSLHRVSSQSWAPLEEFPGFPRGLQTLLQFLCDFSHSFKFPFSVLAAFSIHDENYTVGYRKYRDPTGLKTGKQPATEQSVGNYKKRSKLSYSVPTFGDLSPFW</sequence>
<accession>A0ABQ9YT07</accession>
<dbReference type="EMBL" id="JAOYFB010000001">
    <property type="protein sequence ID" value="KAK4003755.1"/>
    <property type="molecule type" value="Genomic_DNA"/>
</dbReference>
<evidence type="ECO:0000313" key="1">
    <source>
        <dbReference type="EMBL" id="KAK4003755.1"/>
    </source>
</evidence>
<dbReference type="Proteomes" id="UP001234178">
    <property type="component" value="Unassembled WGS sequence"/>
</dbReference>
<gene>
    <name evidence="1" type="ORF">OUZ56_005510</name>
</gene>
<protein>
    <submittedName>
        <fullName evidence="1">Uncharacterized protein</fullName>
    </submittedName>
</protein>
<keyword evidence="2" id="KW-1185">Reference proteome</keyword>
<evidence type="ECO:0000313" key="2">
    <source>
        <dbReference type="Proteomes" id="UP001234178"/>
    </source>
</evidence>